<reference evidence="2" key="2">
    <citation type="submission" date="2017-02" db="EMBL/GenBank/DDBJ databases">
        <title>Sunflower complete genome.</title>
        <authorList>
            <person name="Langlade N."/>
            <person name="Munos S."/>
        </authorList>
    </citation>
    <scope>NUCLEOTIDE SEQUENCE [LARGE SCALE GENOMIC DNA]</scope>
    <source>
        <tissue evidence="2">Leaves</tissue>
    </source>
</reference>
<evidence type="ECO:0000313" key="3">
    <source>
        <dbReference type="Proteomes" id="UP000215914"/>
    </source>
</evidence>
<evidence type="ECO:0000313" key="2">
    <source>
        <dbReference type="EMBL" id="OTG36876.1"/>
    </source>
</evidence>
<dbReference type="Proteomes" id="UP000215914">
    <property type="component" value="Chromosome 4"/>
</dbReference>
<proteinExistence type="predicted"/>
<accession>A0A251VP72</accession>
<reference evidence="3" key="1">
    <citation type="journal article" date="2017" name="Nature">
        <title>The sunflower genome provides insights into oil metabolism, flowering and Asterid evolution.</title>
        <authorList>
            <person name="Badouin H."/>
            <person name="Gouzy J."/>
            <person name="Grassa C.J."/>
            <person name="Murat F."/>
            <person name="Staton S.E."/>
            <person name="Cottret L."/>
            <person name="Lelandais-Briere C."/>
            <person name="Owens G.L."/>
            <person name="Carrere S."/>
            <person name="Mayjonade B."/>
            <person name="Legrand L."/>
            <person name="Gill N."/>
            <person name="Kane N.C."/>
            <person name="Bowers J.E."/>
            <person name="Hubner S."/>
            <person name="Bellec A."/>
            <person name="Berard A."/>
            <person name="Berges H."/>
            <person name="Blanchet N."/>
            <person name="Boniface M.C."/>
            <person name="Brunel D."/>
            <person name="Catrice O."/>
            <person name="Chaidir N."/>
            <person name="Claudel C."/>
            <person name="Donnadieu C."/>
            <person name="Faraut T."/>
            <person name="Fievet G."/>
            <person name="Helmstetter N."/>
            <person name="King M."/>
            <person name="Knapp S.J."/>
            <person name="Lai Z."/>
            <person name="Le Paslier M.C."/>
            <person name="Lippi Y."/>
            <person name="Lorenzon L."/>
            <person name="Mandel J.R."/>
            <person name="Marage G."/>
            <person name="Marchand G."/>
            <person name="Marquand E."/>
            <person name="Bret-Mestries E."/>
            <person name="Morien E."/>
            <person name="Nambeesan S."/>
            <person name="Nguyen T."/>
            <person name="Pegot-Espagnet P."/>
            <person name="Pouilly N."/>
            <person name="Raftis F."/>
            <person name="Sallet E."/>
            <person name="Schiex T."/>
            <person name="Thomas J."/>
            <person name="Vandecasteele C."/>
            <person name="Vares D."/>
            <person name="Vear F."/>
            <person name="Vautrin S."/>
            <person name="Crespi M."/>
            <person name="Mangin B."/>
            <person name="Burke J.M."/>
            <person name="Salse J."/>
            <person name="Munos S."/>
            <person name="Vincourt P."/>
            <person name="Rieseberg L.H."/>
            <person name="Langlade N.B."/>
        </authorList>
    </citation>
    <scope>NUCLEOTIDE SEQUENCE [LARGE SCALE GENOMIC DNA]</scope>
    <source>
        <strain evidence="3">cv. SF193</strain>
    </source>
</reference>
<gene>
    <name evidence="2" type="ORF">HannXRQ_Chr01g0012611</name>
    <name evidence="1" type="ORF">HannXRQ_Chr04g0108471</name>
</gene>
<protein>
    <submittedName>
        <fullName evidence="2">Uncharacterized protein</fullName>
    </submittedName>
</protein>
<dbReference type="InParanoid" id="A0A251VP72"/>
<dbReference type="EMBL" id="CM007890">
    <property type="protein sequence ID" value="OTG36876.1"/>
    <property type="molecule type" value="Genomic_DNA"/>
</dbReference>
<evidence type="ECO:0000313" key="1">
    <source>
        <dbReference type="EMBL" id="OTG28192.1"/>
    </source>
</evidence>
<dbReference type="EMBL" id="CM007893">
    <property type="protein sequence ID" value="OTG28192.1"/>
    <property type="molecule type" value="Genomic_DNA"/>
</dbReference>
<organism evidence="2 3">
    <name type="scientific">Helianthus annuus</name>
    <name type="common">Common sunflower</name>
    <dbReference type="NCBI Taxonomy" id="4232"/>
    <lineage>
        <taxon>Eukaryota</taxon>
        <taxon>Viridiplantae</taxon>
        <taxon>Streptophyta</taxon>
        <taxon>Embryophyta</taxon>
        <taxon>Tracheophyta</taxon>
        <taxon>Spermatophyta</taxon>
        <taxon>Magnoliopsida</taxon>
        <taxon>eudicotyledons</taxon>
        <taxon>Gunneridae</taxon>
        <taxon>Pentapetalae</taxon>
        <taxon>asterids</taxon>
        <taxon>campanulids</taxon>
        <taxon>Asterales</taxon>
        <taxon>Asteraceae</taxon>
        <taxon>Asteroideae</taxon>
        <taxon>Heliantheae alliance</taxon>
        <taxon>Heliantheae</taxon>
        <taxon>Helianthus</taxon>
    </lineage>
</organism>
<name>A0A251VP72_HELAN</name>
<keyword evidence="3" id="KW-1185">Reference proteome</keyword>
<dbReference type="Proteomes" id="UP000215914">
    <property type="component" value="Chromosome 1"/>
</dbReference>
<sequence length="56" mass="6568">MPASQRLFKYSRTTRTCKASPDPCMRSTKKTTGTPLFFDHRYTTPTPDYILHHLYT</sequence>
<dbReference type="AlphaFoldDB" id="A0A251VP72"/>